<evidence type="ECO:0000256" key="1">
    <source>
        <dbReference type="ARBA" id="ARBA00004651"/>
    </source>
</evidence>
<dbReference type="InterPro" id="IPR002585">
    <property type="entry name" value="Cyt-d_ubiquinol_oxidase_su_1"/>
</dbReference>
<keyword evidence="3 12" id="KW-0813">Transport</keyword>
<evidence type="ECO:0000256" key="3">
    <source>
        <dbReference type="ARBA" id="ARBA00022448"/>
    </source>
</evidence>
<feature type="transmembrane region" description="Helical" evidence="12">
    <location>
        <begin position="131"/>
        <end position="152"/>
    </location>
</feature>
<feature type="transmembrane region" description="Helical" evidence="12">
    <location>
        <begin position="375"/>
        <end position="391"/>
    </location>
</feature>
<reference evidence="14 15" key="1">
    <citation type="submission" date="2013-08" db="EMBL/GenBank/DDBJ databases">
        <title>Genome sequencing of Lysobacter.</title>
        <authorList>
            <person name="Zhang S."/>
            <person name="Wang G."/>
        </authorList>
    </citation>
    <scope>NUCLEOTIDE SEQUENCE [LARGE SCALE GENOMIC DNA]</scope>
    <source>
        <strain evidence="14 15">GH1-9</strain>
    </source>
</reference>
<keyword evidence="9 12" id="KW-1133">Transmembrane helix</keyword>
<keyword evidence="8 12" id="KW-0249">Electron transport</keyword>
<comment type="caution">
    <text evidence="14">The sequence shown here is derived from an EMBL/GenBank/DDBJ whole genome shotgun (WGS) entry which is preliminary data.</text>
</comment>
<keyword evidence="7 12" id="KW-0479">Metal-binding</keyword>
<dbReference type="eggNOG" id="COG1271">
    <property type="taxonomic scope" value="Bacteria"/>
</dbReference>
<evidence type="ECO:0000256" key="11">
    <source>
        <dbReference type="ARBA" id="ARBA00023136"/>
    </source>
</evidence>
<evidence type="ECO:0000313" key="14">
    <source>
        <dbReference type="EMBL" id="KGM54205.1"/>
    </source>
</evidence>
<evidence type="ECO:0000256" key="12">
    <source>
        <dbReference type="PIRNR" id="PIRNR006446"/>
    </source>
</evidence>
<evidence type="ECO:0000256" key="2">
    <source>
        <dbReference type="ARBA" id="ARBA00009819"/>
    </source>
</evidence>
<keyword evidence="11 12" id="KW-0472">Membrane</keyword>
<dbReference type="Pfam" id="PF01654">
    <property type="entry name" value="Cyt_bd_oxida_I"/>
    <property type="match status" value="1"/>
</dbReference>
<comment type="similarity">
    <text evidence="2 12">Belongs to the cytochrome ubiquinol oxidase subunit 1 family.</text>
</comment>
<evidence type="ECO:0000256" key="8">
    <source>
        <dbReference type="ARBA" id="ARBA00022982"/>
    </source>
</evidence>
<keyword evidence="15" id="KW-1185">Reference proteome</keyword>
<dbReference type="PIRSF" id="PIRSF006446">
    <property type="entry name" value="Cyt_quinol_oxidase_1"/>
    <property type="match status" value="1"/>
</dbReference>
<keyword evidence="5 12" id="KW-0349">Heme</keyword>
<feature type="transmembrane region" description="Helical" evidence="12">
    <location>
        <begin position="58"/>
        <end position="81"/>
    </location>
</feature>
<dbReference type="PANTHER" id="PTHR30365:SF14">
    <property type="entry name" value="CYTOCHROME BD MENAQUINOL OXIDASE SUBUNIT I-RELATED"/>
    <property type="match status" value="1"/>
</dbReference>
<gene>
    <name evidence="14" type="ORF">N800_04775</name>
</gene>
<feature type="transmembrane region" description="Helical" evidence="12">
    <location>
        <begin position="224"/>
        <end position="242"/>
    </location>
</feature>
<evidence type="ECO:0000256" key="6">
    <source>
        <dbReference type="ARBA" id="ARBA00022692"/>
    </source>
</evidence>
<dbReference type="GO" id="GO:0070069">
    <property type="term" value="C:cytochrome complex"/>
    <property type="evidence" value="ECO:0007669"/>
    <property type="project" value="UniProtKB-UniRule"/>
</dbReference>
<proteinExistence type="inferred from homology"/>
<dbReference type="EMBL" id="AVPU01000015">
    <property type="protein sequence ID" value="KGM54205.1"/>
    <property type="molecule type" value="Genomic_DNA"/>
</dbReference>
<comment type="subcellular location">
    <subcellularLocation>
        <location evidence="12">Cell inner membrane</location>
    </subcellularLocation>
    <subcellularLocation>
        <location evidence="1">Cell membrane</location>
        <topology evidence="1">Multi-pass membrane protein</topology>
    </subcellularLocation>
</comment>
<sequence>MESSVALLDPLLLSRIQFGFVITCHILFPAFTIGLASWLAFLEWRWLRTRDGLWRDLYFFWLKIFAVSFGMGVVSGIVMSFQFGTNWSVLSEKAGNILGPLLSYEVLTAFFLEATFLGVMLFGWKRVPERLHFLATCMVALGTLISTFWIIAANSWMQTPAGYTLTADGVFEPASWWAIIFNPSFPYRLSHMVLAAFITTCFVIGGVSAGYLRRGVHREAGMRMLKLAVAFAAITVPLQVLVGDLHGLNVGEHQPTKLAAMEAHWEAGAPGEGVPLVLFAVPNADAERNDYEIAIPRLGSLILTHSLDGEIQPLKAVPPSERPPVAPVFFGFRVMVGLGVAMLLLALGSALAWWRGRLFDAGSALGQGLIRGWRWMTFSGFVALVAGWYVVEIGRQPYVVYGLLRTADAVSAVDGRSVLFSLLVFAVVYLVVFGAGLWYLVKLVRKGPQPHEPAPDTEAGEKTPARPLSLMDDTDIASPGVRS</sequence>
<feature type="region of interest" description="Disordered" evidence="13">
    <location>
        <begin position="449"/>
        <end position="483"/>
    </location>
</feature>
<keyword evidence="10 12" id="KW-0408">Iron</keyword>
<feature type="transmembrane region" description="Helical" evidence="12">
    <location>
        <begin position="330"/>
        <end position="354"/>
    </location>
</feature>
<dbReference type="GO" id="GO:0019646">
    <property type="term" value="P:aerobic electron transport chain"/>
    <property type="evidence" value="ECO:0007669"/>
    <property type="project" value="InterPro"/>
</dbReference>
<protein>
    <submittedName>
        <fullName evidence="14">Cytochrome D ubiquinol oxidase subunit I</fullName>
    </submittedName>
</protein>
<evidence type="ECO:0000256" key="4">
    <source>
        <dbReference type="ARBA" id="ARBA00022475"/>
    </source>
</evidence>
<dbReference type="STRING" id="1385517.N800_04775"/>
<feature type="transmembrane region" description="Helical" evidence="12">
    <location>
        <begin position="192"/>
        <end position="212"/>
    </location>
</feature>
<evidence type="ECO:0000256" key="13">
    <source>
        <dbReference type="SAM" id="MobiDB-lite"/>
    </source>
</evidence>
<organism evidence="14 15">
    <name type="scientific">Lysobacter daejeonensis GH1-9</name>
    <dbReference type="NCBI Taxonomy" id="1385517"/>
    <lineage>
        <taxon>Bacteria</taxon>
        <taxon>Pseudomonadati</taxon>
        <taxon>Pseudomonadota</taxon>
        <taxon>Gammaproteobacteria</taxon>
        <taxon>Lysobacterales</taxon>
        <taxon>Lysobacteraceae</taxon>
        <taxon>Aerolutibacter</taxon>
    </lineage>
</organism>
<dbReference type="GO" id="GO:0016682">
    <property type="term" value="F:oxidoreductase activity, acting on diphenols and related substances as donors, oxygen as acceptor"/>
    <property type="evidence" value="ECO:0007669"/>
    <property type="project" value="TreeGrafter"/>
</dbReference>
<keyword evidence="4 12" id="KW-1003">Cell membrane</keyword>
<dbReference type="AlphaFoldDB" id="A0A0A0EVC1"/>
<dbReference type="GO" id="GO:0009055">
    <property type="term" value="F:electron transfer activity"/>
    <property type="evidence" value="ECO:0007669"/>
    <property type="project" value="UniProtKB-UniRule"/>
</dbReference>
<evidence type="ECO:0000256" key="9">
    <source>
        <dbReference type="ARBA" id="ARBA00022989"/>
    </source>
</evidence>
<accession>A0A0A0EVC1</accession>
<feature type="transmembrane region" description="Helical" evidence="12">
    <location>
        <begin position="418"/>
        <end position="441"/>
    </location>
</feature>
<feature type="transmembrane region" description="Helical" evidence="12">
    <location>
        <begin position="20"/>
        <end position="46"/>
    </location>
</feature>
<dbReference type="Proteomes" id="UP000029998">
    <property type="component" value="Unassembled WGS sequence"/>
</dbReference>
<evidence type="ECO:0000256" key="7">
    <source>
        <dbReference type="ARBA" id="ARBA00022723"/>
    </source>
</evidence>
<keyword evidence="6 12" id="KW-0812">Transmembrane</keyword>
<evidence type="ECO:0000256" key="10">
    <source>
        <dbReference type="ARBA" id="ARBA00023004"/>
    </source>
</evidence>
<dbReference type="OrthoDB" id="9807042at2"/>
<name>A0A0A0EVC1_9GAMM</name>
<feature type="transmembrane region" description="Helical" evidence="12">
    <location>
        <begin position="101"/>
        <end position="124"/>
    </location>
</feature>
<dbReference type="GO" id="GO:0005886">
    <property type="term" value="C:plasma membrane"/>
    <property type="evidence" value="ECO:0007669"/>
    <property type="project" value="UniProtKB-SubCell"/>
</dbReference>
<evidence type="ECO:0000313" key="15">
    <source>
        <dbReference type="Proteomes" id="UP000029998"/>
    </source>
</evidence>
<dbReference type="GO" id="GO:0020037">
    <property type="term" value="F:heme binding"/>
    <property type="evidence" value="ECO:0007669"/>
    <property type="project" value="TreeGrafter"/>
</dbReference>
<dbReference type="GO" id="GO:0046872">
    <property type="term" value="F:metal ion binding"/>
    <property type="evidence" value="ECO:0007669"/>
    <property type="project" value="UniProtKB-UniRule"/>
</dbReference>
<evidence type="ECO:0000256" key="5">
    <source>
        <dbReference type="ARBA" id="ARBA00022617"/>
    </source>
</evidence>
<dbReference type="PANTHER" id="PTHR30365">
    <property type="entry name" value="CYTOCHROME D UBIQUINOL OXIDASE"/>
    <property type="match status" value="1"/>
</dbReference>